<dbReference type="EMBL" id="JANUGV010000002">
    <property type="protein sequence ID" value="MCS0608524.1"/>
    <property type="molecule type" value="Genomic_DNA"/>
</dbReference>
<protein>
    <submittedName>
        <fullName evidence="1">Uncharacterized protein</fullName>
    </submittedName>
</protein>
<dbReference type="Proteomes" id="UP001205861">
    <property type="component" value="Unassembled WGS sequence"/>
</dbReference>
<gene>
    <name evidence="1" type="ORF">NX773_10145</name>
</gene>
<evidence type="ECO:0000313" key="2">
    <source>
        <dbReference type="Proteomes" id="UP001205861"/>
    </source>
</evidence>
<dbReference type="RefSeq" id="WP_258856215.1">
    <property type="nucleotide sequence ID" value="NZ_JANUGV010000002.1"/>
</dbReference>
<organism evidence="1 2">
    <name type="scientific">Massilia solisilvae</name>
    <dbReference type="NCBI Taxonomy" id="1811225"/>
    <lineage>
        <taxon>Bacteria</taxon>
        <taxon>Pseudomonadati</taxon>
        <taxon>Pseudomonadota</taxon>
        <taxon>Betaproteobacteria</taxon>
        <taxon>Burkholderiales</taxon>
        <taxon>Oxalobacteraceae</taxon>
        <taxon>Telluria group</taxon>
        <taxon>Massilia</taxon>
    </lineage>
</organism>
<evidence type="ECO:0000313" key="1">
    <source>
        <dbReference type="EMBL" id="MCS0608524.1"/>
    </source>
</evidence>
<keyword evidence="2" id="KW-1185">Reference proteome</keyword>
<proteinExistence type="predicted"/>
<comment type="caution">
    <text evidence="1">The sequence shown here is derived from an EMBL/GenBank/DDBJ whole genome shotgun (WGS) entry which is preliminary data.</text>
</comment>
<reference evidence="1 2" key="1">
    <citation type="submission" date="2022-08" db="EMBL/GenBank/DDBJ databases">
        <title>Reclassification of Massilia species as members of the genera Telluria, Duganella, Pseudoduganella, Mokoshia gen. nov. and Zemynaea gen. nov. using orthogonal and non-orthogonal genome-based approaches.</title>
        <authorList>
            <person name="Bowman J.P."/>
        </authorList>
    </citation>
    <scope>NUCLEOTIDE SEQUENCE [LARGE SCALE GENOMIC DNA]</scope>
    <source>
        <strain evidence="1 2">JCM 31607</strain>
    </source>
</reference>
<accession>A0ABT2BJ52</accession>
<name>A0ABT2BJ52_9BURK</name>
<sequence>MTTTVVGVFEEFGPAFSAKNELIASGFSWTAVQLVPDHEIPLRERSATPHTDPNSVSFKMQTLFTGLFGARDTSHSNLYAEAVRRGGYVVTVDTHDAAERARAEEGLRRFNPAIVEARAT</sequence>